<dbReference type="Proteomes" id="UP000530660">
    <property type="component" value="Unassembled WGS sequence"/>
</dbReference>
<evidence type="ECO:0000313" key="2">
    <source>
        <dbReference type="Proteomes" id="UP000530660"/>
    </source>
</evidence>
<protein>
    <submittedName>
        <fullName evidence="1">Uncharacterized protein</fullName>
    </submittedName>
</protein>
<keyword evidence="2" id="KW-1185">Reference proteome</keyword>
<dbReference type="OrthoDB" id="10568487at2759"/>
<accession>A0A7J7IEF2</accession>
<comment type="caution">
    <text evidence="1">The sequence shown here is derived from an EMBL/GenBank/DDBJ whole genome shotgun (WGS) entry which is preliminary data.</text>
</comment>
<reference evidence="1 2" key="1">
    <citation type="journal article" date="2020" name="J. Phycol.">
        <title>Comparative genome analysis reveals Cyanidiococcus gen. nov., a new extremophilic red algal genus sister to Cyanidioschyzon (Cyanidioschyzonaceae, Rhodophyta).</title>
        <authorList>
            <person name="Liu S.-L."/>
            <person name="Chiang Y.-R."/>
            <person name="Yoon H.S."/>
            <person name="Fu H.-Y."/>
        </authorList>
    </citation>
    <scope>NUCLEOTIDE SEQUENCE [LARGE SCALE GENOMIC DNA]</scope>
    <source>
        <strain evidence="1 2">THAL066</strain>
    </source>
</reference>
<proteinExistence type="predicted"/>
<dbReference type="EMBL" id="VWRR01000014">
    <property type="protein sequence ID" value="KAF6001398.1"/>
    <property type="molecule type" value="Genomic_DNA"/>
</dbReference>
<name>A0A7J7IEF2_9RHOD</name>
<dbReference type="AlphaFoldDB" id="A0A7J7IEF2"/>
<sequence>MRQQQSLSVFSELLSRTEQFMPPISNACKRRLRGRVKLLVSLAAVGDTELIRLLRESLREQGRHLGEHLYRNLVGTAAVFSEIHRCSTSLSSFLVGNLWDDVFGTLSACSVVSHVRVPLLYSEVILLGMLVHEHVINASSLLVMWHLLMRYYSRSWRSFEGASCDGLPRLLGNWTLHAAIDIAFIAGDLLASSEPGSPLYLGLYLFKESLRRALWEGVFVHHHDRGRAAEFPSERTLAERAETFVDALDRRGPIVLRRGAPRAVEHDSPELEIDFEVYSASVDGYKLRSP</sequence>
<evidence type="ECO:0000313" key="1">
    <source>
        <dbReference type="EMBL" id="KAF6001398.1"/>
    </source>
</evidence>
<organism evidence="1 2">
    <name type="scientific">Cyanidiococcus yangmingshanensis</name>
    <dbReference type="NCBI Taxonomy" id="2690220"/>
    <lineage>
        <taxon>Eukaryota</taxon>
        <taxon>Rhodophyta</taxon>
        <taxon>Bangiophyceae</taxon>
        <taxon>Cyanidiales</taxon>
        <taxon>Cyanidiaceae</taxon>
        <taxon>Cyanidiococcus</taxon>
    </lineage>
</organism>
<gene>
    <name evidence="1" type="ORF">F1559_000309</name>
</gene>